<reference evidence="1 2" key="1">
    <citation type="submission" date="2019-03" db="EMBL/GenBank/DDBJ databases">
        <title>Single cell metagenomics reveals metabolic interactions within the superorganism composed of flagellate Streblomastix strix and complex community of Bacteroidetes bacteria on its surface.</title>
        <authorList>
            <person name="Treitli S.C."/>
            <person name="Kolisko M."/>
            <person name="Husnik F."/>
            <person name="Keeling P."/>
            <person name="Hampl V."/>
        </authorList>
    </citation>
    <scope>NUCLEOTIDE SEQUENCE [LARGE SCALE GENOMIC DNA]</scope>
    <source>
        <strain evidence="1">ST1C</strain>
    </source>
</reference>
<sequence length="256" mass="29867">MQLAVRQARAYASGLFDVAGNIAEHETLVSRRTKRIIKPIEFIMKDINEPVENNSAFIEIFDDYFNQKQLMNKQNNVSKPPLEKLDDKQSKKIPNIVSQTEQSNFSNQTNKLNENETNENREQLQSIAYQFHQIIYGSPNLRFLVRALIVSSATTHALKRSQAEIMESVFVLEYEHGLYMLSKFFFLFPNSHRSQQLSSILSDIHNSNYCQEINRTDNFPFHQMIMHPELLNKSPQHDFTALSFIQWINEIQLNNP</sequence>
<name>A0A5J4X898_9EUKA</name>
<organism evidence="1 2">
    <name type="scientific">Streblomastix strix</name>
    <dbReference type="NCBI Taxonomy" id="222440"/>
    <lineage>
        <taxon>Eukaryota</taxon>
        <taxon>Metamonada</taxon>
        <taxon>Preaxostyla</taxon>
        <taxon>Oxymonadida</taxon>
        <taxon>Streblomastigidae</taxon>
        <taxon>Streblomastix</taxon>
    </lineage>
</organism>
<gene>
    <name evidence="1" type="ORF">EZS28_001195</name>
</gene>
<evidence type="ECO:0000313" key="1">
    <source>
        <dbReference type="EMBL" id="KAA6403273.1"/>
    </source>
</evidence>
<proteinExistence type="predicted"/>
<protein>
    <submittedName>
        <fullName evidence="1">Uncharacterized protein</fullName>
    </submittedName>
</protein>
<dbReference type="Proteomes" id="UP000324800">
    <property type="component" value="Unassembled WGS sequence"/>
</dbReference>
<comment type="caution">
    <text evidence="1">The sequence shown here is derived from an EMBL/GenBank/DDBJ whole genome shotgun (WGS) entry which is preliminary data.</text>
</comment>
<dbReference type="EMBL" id="SNRW01000119">
    <property type="protein sequence ID" value="KAA6403273.1"/>
    <property type="molecule type" value="Genomic_DNA"/>
</dbReference>
<dbReference type="AlphaFoldDB" id="A0A5J4X898"/>
<accession>A0A5J4X898</accession>
<evidence type="ECO:0000313" key="2">
    <source>
        <dbReference type="Proteomes" id="UP000324800"/>
    </source>
</evidence>